<feature type="transmembrane region" description="Helical" evidence="11">
    <location>
        <begin position="749"/>
        <end position="774"/>
    </location>
</feature>
<feature type="region of interest" description="Disordered" evidence="10">
    <location>
        <begin position="338"/>
        <end position="400"/>
    </location>
</feature>
<feature type="domain" description="Piezo THU9 and anchor" evidence="15">
    <location>
        <begin position="1025"/>
        <end position="1262"/>
    </location>
</feature>
<dbReference type="PANTHER" id="PTHR47049:SF6">
    <property type="entry name" value="PIEZO-TYPE MECHANOSENSITIVE ION CHANNEL COMPONENT"/>
    <property type="match status" value="1"/>
</dbReference>
<proteinExistence type="inferred from homology"/>
<gene>
    <name evidence="16" type="ORF">chiPu_0005960</name>
</gene>
<feature type="domain" description="Piezo non-specific cation channel cap" evidence="12">
    <location>
        <begin position="1299"/>
        <end position="1586"/>
    </location>
</feature>
<feature type="transmembrane region" description="Helical" evidence="11">
    <location>
        <begin position="1499"/>
        <end position="1519"/>
    </location>
</feature>
<dbReference type="Proteomes" id="UP000287033">
    <property type="component" value="Unassembled WGS sequence"/>
</dbReference>
<dbReference type="STRING" id="137246.A0A401SAV3"/>
<feature type="compositionally biased region" description="Basic residues" evidence="10">
    <location>
        <begin position="350"/>
        <end position="359"/>
    </location>
</feature>
<evidence type="ECO:0000313" key="16">
    <source>
        <dbReference type="EMBL" id="GCC27535.1"/>
    </source>
</evidence>
<name>A0A401SAV3_CHIPU</name>
<keyword evidence="8 11" id="KW-0472">Membrane</keyword>
<evidence type="ECO:0000259" key="15">
    <source>
        <dbReference type="Pfam" id="PF24874"/>
    </source>
</evidence>
<feature type="transmembrane region" description="Helical" evidence="11">
    <location>
        <begin position="1240"/>
        <end position="1264"/>
    </location>
</feature>
<dbReference type="Pfam" id="PF15917">
    <property type="entry name" value="Piezo_TM25-28"/>
    <property type="match status" value="1"/>
</dbReference>
<keyword evidence="6 11" id="KW-1133">Transmembrane helix</keyword>
<feature type="region of interest" description="Disordered" evidence="10">
    <location>
        <begin position="929"/>
        <end position="976"/>
    </location>
</feature>
<evidence type="ECO:0000256" key="11">
    <source>
        <dbReference type="SAM" id="Phobius"/>
    </source>
</evidence>
<comment type="caution">
    <text evidence="16">The sequence shown here is derived from an EMBL/GenBank/DDBJ whole genome shotgun (WGS) entry which is preliminary data.</text>
</comment>
<keyword evidence="5 11" id="KW-0812">Transmembrane</keyword>
<dbReference type="OrthoDB" id="303066at2759"/>
<feature type="transmembrane region" description="Helical" evidence="11">
    <location>
        <begin position="1027"/>
        <end position="1050"/>
    </location>
</feature>
<feature type="compositionally biased region" description="Acidic residues" evidence="10">
    <location>
        <begin position="379"/>
        <end position="389"/>
    </location>
</feature>
<evidence type="ECO:0000256" key="9">
    <source>
        <dbReference type="ARBA" id="ARBA00023303"/>
    </source>
</evidence>
<dbReference type="GO" id="GO:0005886">
    <property type="term" value="C:plasma membrane"/>
    <property type="evidence" value="ECO:0007669"/>
    <property type="project" value="UniProtKB-SubCell"/>
</dbReference>
<feature type="transmembrane region" description="Helical" evidence="11">
    <location>
        <begin position="780"/>
        <end position="799"/>
    </location>
</feature>
<evidence type="ECO:0000256" key="4">
    <source>
        <dbReference type="ARBA" id="ARBA00022475"/>
    </source>
</evidence>
<accession>A0A401SAV3</accession>
<feature type="compositionally biased region" description="Polar residues" evidence="10">
    <location>
        <begin position="938"/>
        <end position="948"/>
    </location>
</feature>
<evidence type="ECO:0000256" key="10">
    <source>
        <dbReference type="SAM" id="MobiDB-lite"/>
    </source>
</evidence>
<protein>
    <recommendedName>
        <fullName evidence="18">Piezo-type mechanosensitive ion channel component</fullName>
    </recommendedName>
</protein>
<feature type="transmembrane region" description="Helical" evidence="11">
    <location>
        <begin position="1167"/>
        <end position="1188"/>
    </location>
</feature>
<keyword evidence="7" id="KW-0406">Ion transport</keyword>
<evidence type="ECO:0000313" key="17">
    <source>
        <dbReference type="Proteomes" id="UP000287033"/>
    </source>
</evidence>
<feature type="transmembrane region" description="Helical" evidence="11">
    <location>
        <begin position="150"/>
        <end position="169"/>
    </location>
</feature>
<evidence type="ECO:0000256" key="5">
    <source>
        <dbReference type="ARBA" id="ARBA00022692"/>
    </source>
</evidence>
<feature type="transmembrane region" description="Helical" evidence="11">
    <location>
        <begin position="87"/>
        <end position="105"/>
    </location>
</feature>
<dbReference type="OMA" id="KSCWLIQ"/>
<dbReference type="PANTHER" id="PTHR47049">
    <property type="entry name" value="PIEZO-TYPE MECHANOSENSITIVE ION CHANNEL HOMOLOG"/>
    <property type="match status" value="1"/>
</dbReference>
<feature type="compositionally biased region" description="Low complexity" evidence="10">
    <location>
        <begin position="955"/>
        <end position="973"/>
    </location>
</feature>
<keyword evidence="9" id="KW-0407">Ion channel</keyword>
<evidence type="ECO:0000256" key="1">
    <source>
        <dbReference type="ARBA" id="ARBA00004651"/>
    </source>
</evidence>
<feature type="transmembrane region" description="Helical" evidence="11">
    <location>
        <begin position="1129"/>
        <end position="1146"/>
    </location>
</feature>
<dbReference type="Pfam" id="PF12166">
    <property type="entry name" value="Piezo_cap"/>
    <property type="match status" value="1"/>
</dbReference>
<evidence type="ECO:0000259" key="14">
    <source>
        <dbReference type="Pfam" id="PF23188"/>
    </source>
</evidence>
<evidence type="ECO:0008006" key="18">
    <source>
        <dbReference type="Google" id="ProtNLM"/>
    </source>
</evidence>
<dbReference type="InterPro" id="IPR031334">
    <property type="entry name" value="Piezo_cap_dom"/>
</dbReference>
<keyword evidence="3" id="KW-0813">Transport</keyword>
<sequence length="1589" mass="183590">MDLYAMFHAFWLFALLYRRRRKAIAEIWPKYCCFLACILTFQYLLCIGIPPAACKEYPWRYASAKINSNFIKWLYFPDFITNPNPMFLIYDFMMLLCASLQWQVFEDENRAAVRIVAGDNVEICRDLDAATFSQHNPVPDFIHCRSYLDMIKVIGFSYLFWFVLTIIFITGTTRISIFCMGYLVACFYFLLFGGELLLKPIKIILQYWDCLIAYNVFVITMKNILSIGACAYINSLILKSCWLIQTFGLVCTVKGYDQPPAENLTKCPLPKDEAGIIWDSICFSFLLLQRRVFMSYYFLHVVADIKSAQILASRGAELFQATIVKAVKARLEEEKKSMDQLKRQMDRIKTRQQKYKKGKERMLSLTQSLDAQGPQVKQEDDDDDDEGEPEKDKAKGKKKQWWRPWVDHASMVRSGDYYLFETDSEEENEEEVKEDEEEQPKKSGFQFIYQTWMKDSKSVLKRKEKNKRKRWEHSKKETGGHIAIECEETEELPAPEEVHKHSNAPDNVIKRVFNLLKFTWVLFLALVDSFTNWLNSISKECIDISTVLRIERCMLTREVKKGNVPCRDSIHNYYKHQMKMHNSRESGLDRNDDGARCAALTIREGNQEVGAERMDSTDSIVSRDSLSSEPTQCTLLYSRQGTTDTIEEVEDEQDEEATIPVCTSDIMTEEVPPSYSKAVSLDCLSFSSDSAGEKHLMALTPDSRIDLLEDKIFPNLSHELTASELLLNKMFYDEELEESEKFYKAQPRALLLFFALYNTLVARSEMLCFFVIILNHMVSASMITLVLPILIFLWAMLSVPRPSKRFWMTAIVYTEVTIVIKYFFQFGFFPWNENLSRTRDKPDFAPNIIGIEKKEGYVHYDLIQLLALFFHRSILKCHGLWDEDDKNENASAKDDMEEDHLNESQRKNSLGSLKSINLQASLDSIHVHFPEQTKARRPSSTGSQISNRSSHRSQRGSVSTRNSSSRKGSGSLSVQPKNKKELLLEKVREQMIKAKTIAIAKTLQIYIPIKHFFYNIIHPEYNAVTDVYVLMFLADVVDFIVIVFGFGAFGKHSAAADITSSLSEDQVPEAFLVMLIIQFGTMVVDRALYLRKTVLGKVIFQVILVFGIHFWMFFILPRVTERRFNQNKVAQVWYFVKCVYFGLSAYQIRCGYPTRVLGNFLTKSYNYINLFLFQGFRLVPFLTELRAVMDWVWTDTTLSLSSWICIEDIYAHIFILKCWRESEKRYPQPRGQKKKKVVKYGMGGLIVFLLICIVWFPLLFMSLIKSVAGVTNKPLDVSVSITIGGYQPIFTMSAQQKQLQDFDQNQYNNLLKKFKHEPAAMQFLDAYMKEDILIAQLEGNSNSLWTISPPSRSKMVEELKDNVSKIFIVVSWSVQRNVSLGGKSEIASDKISLEIQPEAKLALAAVVEGIKNESVKLENIFPNYIRAPSNSETKPVKQLYKNDGDYCELIVKLVQQENCPLKPCQQWWTVNQTERLYRNDDKESLEIIVFSDKVSPPSLGFLAGYGIMGLYASVVLVIGKFVREFFSGISHDIMFEELPNVDRILKLCTDIFLVRETGELELEEDLYAKLIFLYRSPETMIKWTREKTK</sequence>
<evidence type="ECO:0000259" key="13">
    <source>
        <dbReference type="Pfam" id="PF15917"/>
    </source>
</evidence>
<dbReference type="InterPro" id="IPR056770">
    <property type="entry name" value="Piezo_THU9_anchor"/>
</dbReference>
<evidence type="ECO:0000256" key="6">
    <source>
        <dbReference type="ARBA" id="ARBA00022989"/>
    </source>
</evidence>
<dbReference type="Pfam" id="PF23188">
    <property type="entry name" value="THU_Piezo1"/>
    <property type="match status" value="1"/>
</dbReference>
<dbReference type="GO" id="GO:0008381">
    <property type="term" value="F:mechanosensitive monoatomic ion channel activity"/>
    <property type="evidence" value="ECO:0007669"/>
    <property type="project" value="InterPro"/>
</dbReference>
<feature type="compositionally biased region" description="Basic and acidic residues" evidence="10">
    <location>
        <begin position="338"/>
        <end position="349"/>
    </location>
</feature>
<feature type="domain" description="Piezo transmembrane helical unit" evidence="14">
    <location>
        <begin position="762"/>
        <end position="882"/>
    </location>
</feature>
<comment type="subcellular location">
    <subcellularLocation>
        <location evidence="1">Cell membrane</location>
        <topology evidence="1">Multi-pass membrane protein</topology>
    </subcellularLocation>
</comment>
<dbReference type="InterPro" id="IPR031805">
    <property type="entry name" value="Piezo_TM25-28"/>
</dbReference>
<organism evidence="16 17">
    <name type="scientific">Chiloscyllium punctatum</name>
    <name type="common">Brownbanded bambooshark</name>
    <name type="synonym">Hemiscyllium punctatum</name>
    <dbReference type="NCBI Taxonomy" id="137246"/>
    <lineage>
        <taxon>Eukaryota</taxon>
        <taxon>Metazoa</taxon>
        <taxon>Chordata</taxon>
        <taxon>Craniata</taxon>
        <taxon>Vertebrata</taxon>
        <taxon>Chondrichthyes</taxon>
        <taxon>Elasmobranchii</taxon>
        <taxon>Galeomorphii</taxon>
        <taxon>Galeoidea</taxon>
        <taxon>Orectolobiformes</taxon>
        <taxon>Hemiscylliidae</taxon>
        <taxon>Chiloscyllium</taxon>
    </lineage>
</organism>
<evidence type="ECO:0000259" key="12">
    <source>
        <dbReference type="Pfam" id="PF12166"/>
    </source>
</evidence>
<evidence type="ECO:0000256" key="2">
    <source>
        <dbReference type="ARBA" id="ARBA00007821"/>
    </source>
</evidence>
<feature type="transmembrane region" description="Helical" evidence="11">
    <location>
        <begin position="1200"/>
        <end position="1219"/>
    </location>
</feature>
<feature type="transmembrane region" description="Helical" evidence="11">
    <location>
        <begin position="175"/>
        <end position="198"/>
    </location>
</feature>
<feature type="transmembrane region" description="Helical" evidence="11">
    <location>
        <begin position="1070"/>
        <end position="1089"/>
    </location>
</feature>
<dbReference type="InterPro" id="IPR056768">
    <property type="entry name" value="THU_Piezo"/>
</dbReference>
<dbReference type="InterPro" id="IPR027272">
    <property type="entry name" value="Piezo"/>
</dbReference>
<feature type="domain" description="Piezo TM25-28" evidence="13">
    <location>
        <begin position="129"/>
        <end position="465"/>
    </location>
</feature>
<keyword evidence="17" id="KW-1185">Reference proteome</keyword>
<feature type="transmembrane region" description="Helical" evidence="11">
    <location>
        <begin position="1098"/>
        <end position="1117"/>
    </location>
</feature>
<keyword evidence="4" id="KW-1003">Cell membrane</keyword>
<reference evidence="16 17" key="1">
    <citation type="journal article" date="2018" name="Nat. Ecol. Evol.">
        <title>Shark genomes provide insights into elasmobranch evolution and the origin of vertebrates.</title>
        <authorList>
            <person name="Hara Y"/>
            <person name="Yamaguchi K"/>
            <person name="Onimaru K"/>
            <person name="Kadota M"/>
            <person name="Koyanagi M"/>
            <person name="Keeley SD"/>
            <person name="Tatsumi K"/>
            <person name="Tanaka K"/>
            <person name="Motone F"/>
            <person name="Kageyama Y"/>
            <person name="Nozu R"/>
            <person name="Adachi N"/>
            <person name="Nishimura O"/>
            <person name="Nakagawa R"/>
            <person name="Tanegashima C"/>
            <person name="Kiyatake I"/>
            <person name="Matsumoto R"/>
            <person name="Murakumo K"/>
            <person name="Nishida K"/>
            <person name="Terakita A"/>
            <person name="Kuratani S"/>
            <person name="Sato K"/>
            <person name="Hyodo S Kuraku.S."/>
        </authorList>
    </citation>
    <scope>NUCLEOTIDE SEQUENCE [LARGE SCALE GENOMIC DNA]</scope>
</reference>
<evidence type="ECO:0000256" key="8">
    <source>
        <dbReference type="ARBA" id="ARBA00023136"/>
    </source>
</evidence>
<dbReference type="EMBL" id="BEZZ01000168">
    <property type="protein sequence ID" value="GCC27535.1"/>
    <property type="molecule type" value="Genomic_DNA"/>
</dbReference>
<dbReference type="Pfam" id="PF24874">
    <property type="entry name" value="Piezo_THU9_anchor"/>
    <property type="match status" value="1"/>
</dbReference>
<evidence type="ECO:0000256" key="7">
    <source>
        <dbReference type="ARBA" id="ARBA00023065"/>
    </source>
</evidence>
<comment type="similarity">
    <text evidence="2">Belongs to the PIEZO (TC 1.A.75) family.</text>
</comment>
<evidence type="ECO:0000256" key="3">
    <source>
        <dbReference type="ARBA" id="ARBA00022448"/>
    </source>
</evidence>